<evidence type="ECO:0000256" key="1">
    <source>
        <dbReference type="SAM" id="Phobius"/>
    </source>
</evidence>
<organism evidence="2 3">
    <name type="scientific">Guptibacillus hwajinpoensis</name>
    <dbReference type="NCBI Taxonomy" id="208199"/>
    <lineage>
        <taxon>Bacteria</taxon>
        <taxon>Bacillati</taxon>
        <taxon>Bacillota</taxon>
        <taxon>Bacilli</taxon>
        <taxon>Bacillales</taxon>
        <taxon>Guptibacillaceae</taxon>
        <taxon>Guptibacillus</taxon>
    </lineage>
</organism>
<evidence type="ECO:0000313" key="3">
    <source>
        <dbReference type="Proteomes" id="UP000447833"/>
    </source>
</evidence>
<protein>
    <submittedName>
        <fullName evidence="2">Cytochrome c oxidase subunit 2A</fullName>
    </submittedName>
</protein>
<comment type="caution">
    <text evidence="2">The sequence shown here is derived from an EMBL/GenBank/DDBJ whole genome shotgun (WGS) entry which is preliminary data.</text>
</comment>
<dbReference type="Pfam" id="PF08113">
    <property type="entry name" value="CoxIIa"/>
    <property type="match status" value="1"/>
</dbReference>
<dbReference type="EMBL" id="WMEY01000002">
    <property type="protein sequence ID" value="MYL62645.1"/>
    <property type="molecule type" value="Genomic_DNA"/>
</dbReference>
<accession>A0A845EVZ4</accession>
<proteinExistence type="predicted"/>
<dbReference type="Proteomes" id="UP000447833">
    <property type="component" value="Unassembled WGS sequence"/>
</dbReference>
<sequence>MGVLEEKKETVRKVVTTKEGPNLKGTMIAVMLLGGFIVLSWFSVYWLYMVRL</sequence>
<dbReference type="AlphaFoldDB" id="A0A845EVZ4"/>
<reference evidence="2 3" key="1">
    <citation type="submission" date="2019-11" db="EMBL/GenBank/DDBJ databases">
        <title>Genome sequences of 17 halophilic strains isolated from different environments.</title>
        <authorList>
            <person name="Furrow R.E."/>
        </authorList>
    </citation>
    <scope>NUCLEOTIDE SEQUENCE [LARGE SCALE GENOMIC DNA]</scope>
    <source>
        <strain evidence="2 3">22506_14_FS</strain>
    </source>
</reference>
<name>A0A845EVZ4_9BACL</name>
<feature type="transmembrane region" description="Helical" evidence="1">
    <location>
        <begin position="27"/>
        <end position="48"/>
    </location>
</feature>
<dbReference type="InterPro" id="IPR012538">
    <property type="entry name" value="Cyt_c_oxidase_su2a"/>
</dbReference>
<evidence type="ECO:0000313" key="2">
    <source>
        <dbReference type="EMBL" id="MYL62645.1"/>
    </source>
</evidence>
<keyword evidence="1" id="KW-0812">Transmembrane</keyword>
<keyword evidence="1" id="KW-0472">Membrane</keyword>
<gene>
    <name evidence="2" type="ORF">GLW07_04670</name>
</gene>
<keyword evidence="1" id="KW-1133">Transmembrane helix</keyword>
<dbReference type="RefSeq" id="WP_098444652.1">
    <property type="nucleotide sequence ID" value="NZ_JAIVAE010000007.1"/>
</dbReference>